<evidence type="ECO:0000256" key="6">
    <source>
        <dbReference type="ARBA" id="ARBA00023134"/>
    </source>
</evidence>
<evidence type="ECO:0000256" key="8">
    <source>
        <dbReference type="ARBA" id="ARBA00053470"/>
    </source>
</evidence>
<feature type="binding site" evidence="9">
    <location>
        <begin position="57"/>
        <end position="61"/>
    </location>
    <ligand>
        <name>GTP</name>
        <dbReference type="ChEBI" id="CHEBI:37565"/>
        <label>1</label>
    </ligand>
</feature>
<evidence type="ECO:0000313" key="14">
    <source>
        <dbReference type="Proteomes" id="UP000657177"/>
    </source>
</evidence>
<comment type="subunit">
    <text evidence="9">Associates with the 50S ribosomal subunit.</text>
</comment>
<feature type="binding site" evidence="9">
    <location>
        <begin position="227"/>
        <end position="231"/>
    </location>
    <ligand>
        <name>GTP</name>
        <dbReference type="ChEBI" id="CHEBI:37565"/>
        <label>2</label>
    </ligand>
</feature>
<dbReference type="PROSITE" id="PS51712">
    <property type="entry name" value="G_ENGA"/>
    <property type="match status" value="2"/>
</dbReference>
<comment type="caution">
    <text evidence="13">The sequence shown here is derived from an EMBL/GenBank/DDBJ whole genome shotgun (WGS) entry which is preliminary data.</text>
</comment>
<dbReference type="InterPro" id="IPR005225">
    <property type="entry name" value="Small_GTP-bd"/>
</dbReference>
<sequence length="436" mass="49024">MPKPIVAIVGRPNVGKSTLFNRVIGERLAIVEDIPGITRDRLYRETAWMEKTFLLVDTGGITGNKNDPLDVKVYNQVKLAIEEADVIWFVVDAREGLHPLDQEIADLLRKTKKPLILVGNKVDTYDPSLASEFYALGLGPPILVSAEHALNLGDLLDQTVAEFPVQQKEEEDAIRVALIGRPNTGKSSLLNALLGEERVIVSPIPGTTRDAIDTPFQYQGTNYILVDTAGIRRKAKVEEAVEYYSVLRAIRAVERADVVLVVLDATDFLAEQDKKVAGIAYEAGKAVILVVNKWDLVEKDDRTAKTYVEKLRTELSFLDYAPVLFISAKTGQRVQKVLPEVFNVANEFSKRIPTRALNALLREALFRHQPPSHKGQQLRVYYATQVKVKPPTFQLWVNDPSLMHFSFRRFLENQIRENFGFIGSPIHFLVRARAKE</sequence>
<dbReference type="GO" id="GO:0005525">
    <property type="term" value="F:GTP binding"/>
    <property type="evidence" value="ECO:0007669"/>
    <property type="project" value="UniProtKB-UniRule"/>
</dbReference>
<dbReference type="HAMAP" id="MF_00195">
    <property type="entry name" value="GTPase_Der"/>
    <property type="match status" value="1"/>
</dbReference>
<dbReference type="NCBIfam" id="TIGR03594">
    <property type="entry name" value="GTPase_EngA"/>
    <property type="match status" value="1"/>
</dbReference>
<dbReference type="AlphaFoldDB" id="A0A8J6HY01"/>
<dbReference type="PIRSF" id="PIRSF006485">
    <property type="entry name" value="GTP-binding_EngA"/>
    <property type="match status" value="1"/>
</dbReference>
<dbReference type="SMART" id="SM00382">
    <property type="entry name" value="AAA"/>
    <property type="match status" value="2"/>
</dbReference>
<dbReference type="FunFam" id="3.40.50.300:FF:000040">
    <property type="entry name" value="GTPase Der"/>
    <property type="match status" value="1"/>
</dbReference>
<reference evidence="13" key="1">
    <citation type="submission" date="2020-06" db="EMBL/GenBank/DDBJ databases">
        <title>Novel chitinolytic bacterium.</title>
        <authorList>
            <person name="Ungkulpasvich U."/>
            <person name="Kosugi A."/>
            <person name="Uke A."/>
        </authorList>
    </citation>
    <scope>NUCLEOTIDE SEQUENCE</scope>
    <source>
        <strain evidence="13">UUS1-1</strain>
    </source>
</reference>
<dbReference type="GO" id="GO:0042254">
    <property type="term" value="P:ribosome biogenesis"/>
    <property type="evidence" value="ECO:0007669"/>
    <property type="project" value="UniProtKB-KW"/>
</dbReference>
<dbReference type="RefSeq" id="WP_181340056.1">
    <property type="nucleotide sequence ID" value="NZ_JAAKDE010000016.1"/>
</dbReference>
<evidence type="ECO:0000256" key="7">
    <source>
        <dbReference type="ARBA" id="ARBA00032345"/>
    </source>
</evidence>
<dbReference type="InterPro" id="IPR015946">
    <property type="entry name" value="KH_dom-like_a/b"/>
</dbReference>
<feature type="binding site" evidence="9">
    <location>
        <begin position="120"/>
        <end position="123"/>
    </location>
    <ligand>
        <name>GTP</name>
        <dbReference type="ChEBI" id="CHEBI:37565"/>
        <label>1</label>
    </ligand>
</feature>
<keyword evidence="14" id="KW-1185">Reference proteome</keyword>
<evidence type="ECO:0000256" key="11">
    <source>
        <dbReference type="RuleBase" id="RU004481"/>
    </source>
</evidence>
<organism evidence="13 14">
    <name type="scientific">Capillibacterium thermochitinicola</name>
    <dbReference type="NCBI Taxonomy" id="2699427"/>
    <lineage>
        <taxon>Bacteria</taxon>
        <taxon>Bacillati</taxon>
        <taxon>Bacillota</taxon>
        <taxon>Capillibacterium</taxon>
    </lineage>
</organism>
<dbReference type="SUPFAM" id="SSF52540">
    <property type="entry name" value="P-loop containing nucleoside triphosphate hydrolases"/>
    <property type="match status" value="2"/>
</dbReference>
<keyword evidence="4 11" id="KW-0677">Repeat</keyword>
<dbReference type="FunFam" id="3.40.50.300:FF:000057">
    <property type="entry name" value="GTPase Der"/>
    <property type="match status" value="1"/>
</dbReference>
<feature type="domain" description="EngA-type G" evidence="12">
    <location>
        <begin position="174"/>
        <end position="349"/>
    </location>
</feature>
<comment type="function">
    <text evidence="8 9 11">GTPase that plays an essential role in the late steps of ribosome biogenesis.</text>
</comment>
<dbReference type="NCBIfam" id="TIGR00231">
    <property type="entry name" value="small_GTP"/>
    <property type="match status" value="2"/>
</dbReference>
<dbReference type="InterPro" id="IPR031166">
    <property type="entry name" value="G_ENGA"/>
</dbReference>
<evidence type="ECO:0000259" key="12">
    <source>
        <dbReference type="PROSITE" id="PS51712"/>
    </source>
</evidence>
<feature type="binding site" evidence="9">
    <location>
        <begin position="10"/>
        <end position="17"/>
    </location>
    <ligand>
        <name>GTP</name>
        <dbReference type="ChEBI" id="CHEBI:37565"/>
        <label>1</label>
    </ligand>
</feature>
<proteinExistence type="inferred from homology"/>
<feature type="binding site" evidence="9">
    <location>
        <begin position="180"/>
        <end position="187"/>
    </location>
    <ligand>
        <name>GTP</name>
        <dbReference type="ChEBI" id="CHEBI:37565"/>
        <label>2</label>
    </ligand>
</feature>
<dbReference type="FunFam" id="3.30.300.20:FF:000004">
    <property type="entry name" value="GTPase Der"/>
    <property type="match status" value="1"/>
</dbReference>
<keyword evidence="5 9" id="KW-0547">Nucleotide-binding</keyword>
<keyword evidence="6 9" id="KW-0342">GTP-binding</keyword>
<dbReference type="InterPro" id="IPR016484">
    <property type="entry name" value="GTPase_Der"/>
</dbReference>
<accession>A0A8J6HY01</accession>
<dbReference type="EMBL" id="JAAKDE010000016">
    <property type="protein sequence ID" value="MBA2133587.1"/>
    <property type="molecule type" value="Genomic_DNA"/>
</dbReference>
<comment type="similarity">
    <text evidence="1 9 10 11">Belongs to the TRAFAC class TrmE-Era-EngA-EngB-Septin-like GTPase superfamily. EngA (Der) GTPase family.</text>
</comment>
<dbReference type="Pfam" id="PF14714">
    <property type="entry name" value="KH_dom-like"/>
    <property type="match status" value="1"/>
</dbReference>
<dbReference type="Proteomes" id="UP000657177">
    <property type="component" value="Unassembled WGS sequence"/>
</dbReference>
<evidence type="ECO:0000256" key="1">
    <source>
        <dbReference type="ARBA" id="ARBA00008279"/>
    </source>
</evidence>
<gene>
    <name evidence="9 13" type="primary">der</name>
    <name evidence="13" type="ORF">G5B42_08555</name>
</gene>
<feature type="binding site" evidence="9">
    <location>
        <begin position="292"/>
        <end position="295"/>
    </location>
    <ligand>
        <name>GTP</name>
        <dbReference type="ChEBI" id="CHEBI:37565"/>
        <label>2</label>
    </ligand>
</feature>
<evidence type="ECO:0000256" key="2">
    <source>
        <dbReference type="ARBA" id="ARBA00020953"/>
    </source>
</evidence>
<dbReference type="GO" id="GO:0043022">
    <property type="term" value="F:ribosome binding"/>
    <property type="evidence" value="ECO:0007669"/>
    <property type="project" value="TreeGrafter"/>
</dbReference>
<dbReference type="InterPro" id="IPR003593">
    <property type="entry name" value="AAA+_ATPase"/>
</dbReference>
<evidence type="ECO:0000256" key="5">
    <source>
        <dbReference type="ARBA" id="ARBA00022741"/>
    </source>
</evidence>
<dbReference type="PRINTS" id="PR00326">
    <property type="entry name" value="GTP1OBG"/>
</dbReference>
<dbReference type="PANTHER" id="PTHR43834">
    <property type="entry name" value="GTPASE DER"/>
    <property type="match status" value="1"/>
</dbReference>
<dbReference type="InterPro" id="IPR006073">
    <property type="entry name" value="GTP-bd"/>
</dbReference>
<dbReference type="Gene3D" id="3.40.50.300">
    <property type="entry name" value="P-loop containing nucleotide triphosphate hydrolases"/>
    <property type="match status" value="2"/>
</dbReference>
<evidence type="ECO:0000313" key="13">
    <source>
        <dbReference type="EMBL" id="MBA2133587.1"/>
    </source>
</evidence>
<keyword evidence="3 9" id="KW-0690">Ribosome biogenesis</keyword>
<evidence type="ECO:0000256" key="3">
    <source>
        <dbReference type="ARBA" id="ARBA00022517"/>
    </source>
</evidence>
<dbReference type="CDD" id="cd01894">
    <property type="entry name" value="EngA1"/>
    <property type="match status" value="1"/>
</dbReference>
<dbReference type="CDD" id="cd01895">
    <property type="entry name" value="EngA2"/>
    <property type="match status" value="1"/>
</dbReference>
<feature type="domain" description="EngA-type G" evidence="12">
    <location>
        <begin position="4"/>
        <end position="167"/>
    </location>
</feature>
<evidence type="ECO:0000256" key="4">
    <source>
        <dbReference type="ARBA" id="ARBA00022737"/>
    </source>
</evidence>
<dbReference type="PANTHER" id="PTHR43834:SF6">
    <property type="entry name" value="GTPASE DER"/>
    <property type="match status" value="1"/>
</dbReference>
<dbReference type="InterPro" id="IPR027417">
    <property type="entry name" value="P-loop_NTPase"/>
</dbReference>
<dbReference type="InterPro" id="IPR032859">
    <property type="entry name" value="KH_dom-like"/>
</dbReference>
<name>A0A8J6HY01_9FIRM</name>
<dbReference type="Gene3D" id="3.30.300.20">
    <property type="match status" value="1"/>
</dbReference>
<dbReference type="Pfam" id="PF01926">
    <property type="entry name" value="MMR_HSR1"/>
    <property type="match status" value="2"/>
</dbReference>
<protein>
    <recommendedName>
        <fullName evidence="2 9">GTPase Der</fullName>
    </recommendedName>
    <alternativeName>
        <fullName evidence="7 9">GTP-binding protein EngA</fullName>
    </alternativeName>
</protein>
<evidence type="ECO:0000256" key="9">
    <source>
        <dbReference type="HAMAP-Rule" id="MF_00195"/>
    </source>
</evidence>
<evidence type="ECO:0000256" key="10">
    <source>
        <dbReference type="PROSITE-ProRule" id="PRU01049"/>
    </source>
</evidence>